<dbReference type="AlphaFoldDB" id="A0A109BJG5"/>
<proteinExistence type="inferred from homology"/>
<dbReference type="Pfam" id="PF04519">
    <property type="entry name" value="Bactofilin"/>
    <property type="match status" value="1"/>
</dbReference>
<feature type="region of interest" description="Disordered" evidence="2">
    <location>
        <begin position="1"/>
        <end position="32"/>
    </location>
</feature>
<protein>
    <submittedName>
        <fullName evidence="3">Integral membrane protein CcmA involved in cell shape determination</fullName>
    </submittedName>
</protein>
<evidence type="ECO:0000313" key="3">
    <source>
        <dbReference type="EMBL" id="KWT69952.1"/>
    </source>
</evidence>
<dbReference type="STRING" id="121290.APY04_1161"/>
<accession>A0A109BJG5</accession>
<comment type="similarity">
    <text evidence="1">Belongs to the bactofilin family.</text>
</comment>
<evidence type="ECO:0000256" key="2">
    <source>
        <dbReference type="SAM" id="MobiDB-lite"/>
    </source>
</evidence>
<comment type="caution">
    <text evidence="3">The sequence shown here is derived from an EMBL/GenBank/DDBJ whole genome shotgun (WGS) entry which is preliminary data.</text>
</comment>
<dbReference type="PATRIC" id="fig|121290.4.peg.3122"/>
<keyword evidence="4" id="KW-1185">Reference proteome</keyword>
<dbReference type="Proteomes" id="UP000059074">
    <property type="component" value="Unassembled WGS sequence"/>
</dbReference>
<dbReference type="RefSeq" id="WP_068460557.1">
    <property type="nucleotide sequence ID" value="NZ_JAEFBX010000001.1"/>
</dbReference>
<evidence type="ECO:0000313" key="4">
    <source>
        <dbReference type="Proteomes" id="UP000059074"/>
    </source>
</evidence>
<dbReference type="PANTHER" id="PTHR35024">
    <property type="entry name" value="HYPOTHETICAL CYTOSOLIC PROTEIN"/>
    <property type="match status" value="1"/>
</dbReference>
<evidence type="ECO:0000256" key="1">
    <source>
        <dbReference type="ARBA" id="ARBA00044755"/>
    </source>
</evidence>
<gene>
    <name evidence="3" type="ORF">APY04_1161</name>
</gene>
<sequence length="171" mass="17615">MFGRGFNPDQKPVNAPGTPITPSAGIATPPSAGIREVAPANPMMSPAKNASVIGPDLAIVGQKITLICKSALVISGEIAGDVHGDDITVSETGKVTGTLVARNLSIHGEIHGQLRGETVALYATARINGDITQKNLMIAEGAQFDGRVRKAKDASEWQPAPDAATFAAHNG</sequence>
<dbReference type="EMBL" id="LMTR01000040">
    <property type="protein sequence ID" value="KWT69952.1"/>
    <property type="molecule type" value="Genomic_DNA"/>
</dbReference>
<reference evidence="3 4" key="1">
    <citation type="submission" date="2015-10" db="EMBL/GenBank/DDBJ databases">
        <title>Transcriptomic analysis of a linuron degrading triple-species bacterial consortium.</title>
        <authorList>
            <person name="Albers P."/>
        </authorList>
    </citation>
    <scope>NUCLEOTIDE SEQUENCE [LARGE SCALE GENOMIC DNA]</scope>
    <source>
        <strain evidence="3 4">WDL6</strain>
    </source>
</reference>
<name>A0A109BJG5_HYPSL</name>
<dbReference type="PANTHER" id="PTHR35024:SF4">
    <property type="entry name" value="POLYMER-FORMING CYTOSKELETAL PROTEIN"/>
    <property type="match status" value="1"/>
</dbReference>
<dbReference type="InterPro" id="IPR007607">
    <property type="entry name" value="BacA/B"/>
</dbReference>
<organism evidence="3 4">
    <name type="scientific">Hyphomicrobium sulfonivorans</name>
    <dbReference type="NCBI Taxonomy" id="121290"/>
    <lineage>
        <taxon>Bacteria</taxon>
        <taxon>Pseudomonadati</taxon>
        <taxon>Pseudomonadota</taxon>
        <taxon>Alphaproteobacteria</taxon>
        <taxon>Hyphomicrobiales</taxon>
        <taxon>Hyphomicrobiaceae</taxon>
        <taxon>Hyphomicrobium</taxon>
    </lineage>
</organism>